<dbReference type="SUPFAM" id="SSF54373">
    <property type="entry name" value="FAD-linked reductases, C-terminal domain"/>
    <property type="match status" value="1"/>
</dbReference>
<dbReference type="GO" id="GO:0050660">
    <property type="term" value="F:flavin adenine dinucleotide binding"/>
    <property type="evidence" value="ECO:0007669"/>
    <property type="project" value="InterPro"/>
</dbReference>
<dbReference type="Gene3D" id="3.50.50.60">
    <property type="entry name" value="FAD/NAD(P)-binding domain"/>
    <property type="match status" value="1"/>
</dbReference>
<dbReference type="InterPro" id="IPR000172">
    <property type="entry name" value="GMC_OxRdtase_N"/>
</dbReference>
<dbReference type="GO" id="GO:0016614">
    <property type="term" value="F:oxidoreductase activity, acting on CH-OH group of donors"/>
    <property type="evidence" value="ECO:0007669"/>
    <property type="project" value="InterPro"/>
</dbReference>
<dbReference type="PROSITE" id="PS00623">
    <property type="entry name" value="GMC_OXRED_1"/>
    <property type="match status" value="1"/>
</dbReference>
<gene>
    <name evidence="5" type="ORF">ILUMI_26412</name>
</gene>
<reference evidence="5" key="1">
    <citation type="submission" date="2019-08" db="EMBL/GenBank/DDBJ databases">
        <title>The genome of the North American firefly Photinus pyralis.</title>
        <authorList>
            <consortium name="Photinus pyralis genome working group"/>
            <person name="Fallon T.R."/>
            <person name="Sander Lower S.E."/>
            <person name="Weng J.-K."/>
        </authorList>
    </citation>
    <scope>NUCLEOTIDE SEQUENCE</scope>
    <source>
        <strain evidence="5">TRF0915ILg1</strain>
        <tissue evidence="5">Whole body</tissue>
    </source>
</reference>
<proteinExistence type="inferred from homology"/>
<dbReference type="AlphaFoldDB" id="A0A8K0C5U4"/>
<dbReference type="Pfam" id="PF00732">
    <property type="entry name" value="GMC_oxred_N"/>
    <property type="match status" value="1"/>
</dbReference>
<name>A0A8K0C5U4_IGNLU</name>
<evidence type="ECO:0000256" key="1">
    <source>
        <dbReference type="ARBA" id="ARBA00010790"/>
    </source>
</evidence>
<comment type="similarity">
    <text evidence="1 2">Belongs to the GMC oxidoreductase family.</text>
</comment>
<dbReference type="PANTHER" id="PTHR11552:SF216">
    <property type="entry name" value="GLUCOSE-METHANOL-CHOLINE OXIDOREDUCTASE N-TERMINAL DOMAIN-CONTAINING PROTEIN"/>
    <property type="match status" value="1"/>
</dbReference>
<evidence type="ECO:0000259" key="3">
    <source>
        <dbReference type="PROSITE" id="PS00623"/>
    </source>
</evidence>
<dbReference type="OrthoDB" id="269227at2759"/>
<organism evidence="5 6">
    <name type="scientific">Ignelater luminosus</name>
    <name type="common">Cucubano</name>
    <name type="synonym">Pyrophorus luminosus</name>
    <dbReference type="NCBI Taxonomy" id="2038154"/>
    <lineage>
        <taxon>Eukaryota</taxon>
        <taxon>Metazoa</taxon>
        <taxon>Ecdysozoa</taxon>
        <taxon>Arthropoda</taxon>
        <taxon>Hexapoda</taxon>
        <taxon>Insecta</taxon>
        <taxon>Pterygota</taxon>
        <taxon>Neoptera</taxon>
        <taxon>Endopterygota</taxon>
        <taxon>Coleoptera</taxon>
        <taxon>Polyphaga</taxon>
        <taxon>Elateriformia</taxon>
        <taxon>Elateroidea</taxon>
        <taxon>Elateridae</taxon>
        <taxon>Agrypninae</taxon>
        <taxon>Pyrophorini</taxon>
        <taxon>Ignelater</taxon>
    </lineage>
</organism>
<dbReference type="PROSITE" id="PS00624">
    <property type="entry name" value="GMC_OXRED_2"/>
    <property type="match status" value="1"/>
</dbReference>
<sequence>MVYMLAERLEIIFIYGFENRSALITAAGFNVRHPEKSISHTYVGKLVTFEETGCCDSQLINVINSFQQLFNSNGDINSEPVIQKSYDFIIIGAGSAGSVVANRLSENQEWSILLLEAGRNENFFTDVPLMAAFQSATSYNWGYKSEKSNTSCLSLKNRRCNVPRGKALGGTSVINLLIYNRGNKLDYDEWKSYGNTGWGYEDILSYFIKSENCSSNVEVDGKFHGRGGYLSVQYPPFHTPMPNKFIKAGVSLGFRHADPNGRFHMGFSKVQATMQNGRRQSTAKAFITPVKNRRNLDILTETQVTKILVDPREKRAYAVEFIKNRNKYRARADKEIILSAGAINSPQLLMLSGIGPREELERFNIPVMQNLKVGHNLQDHFSYVHSFLVNESITVSDLRVQNPIHVIDYVFNGRGPMTIPGGAEALAFIKTKRSVNKDDDHPDIEFVLGAGGFNNDFYGSLRNLFGVSNNLFYDIYGPVLFTPAFSISTILLKPRSKGRVTLKSSNPLHAPAIHLNYFVDEFDVQVMVEGLKMAKQLGESKSFQRYNSRMYHIPLSACKHLTRETDEHYACLIRNLATTLGHQVGTCKMGPANDSEAVVDPQLRVYGIKGLRVVDVCGIFKQKILIYAQQDYMGGELNHHCASLNDCRQFGYVCRENSCQCDQWYIPDKEKRKCVGGVDQKCLYDEHCIDGAYCMNQSICKCKISSSQPLDHGLVCAGIINNESNYLF</sequence>
<dbReference type="Proteomes" id="UP000801492">
    <property type="component" value="Unassembled WGS sequence"/>
</dbReference>
<protein>
    <recommendedName>
        <fullName evidence="3 4">Glucose-methanol-choline oxidoreductase N-terminal domain-containing protein</fullName>
    </recommendedName>
</protein>
<evidence type="ECO:0000313" key="6">
    <source>
        <dbReference type="Proteomes" id="UP000801492"/>
    </source>
</evidence>
<accession>A0A8K0C5U4</accession>
<keyword evidence="2" id="KW-0285">Flavoprotein</keyword>
<evidence type="ECO:0000259" key="4">
    <source>
        <dbReference type="PROSITE" id="PS00624"/>
    </source>
</evidence>
<dbReference type="SUPFAM" id="SSF51905">
    <property type="entry name" value="FAD/NAD(P)-binding domain"/>
    <property type="match status" value="1"/>
</dbReference>
<dbReference type="Gene3D" id="3.30.560.10">
    <property type="entry name" value="Glucose Oxidase, domain 3"/>
    <property type="match status" value="1"/>
</dbReference>
<feature type="domain" description="Glucose-methanol-choline oxidoreductase N-terminal" evidence="3">
    <location>
        <begin position="165"/>
        <end position="188"/>
    </location>
</feature>
<dbReference type="InterPro" id="IPR007867">
    <property type="entry name" value="GMC_OxRtase_C"/>
</dbReference>
<evidence type="ECO:0000313" key="5">
    <source>
        <dbReference type="EMBL" id="KAF2879769.1"/>
    </source>
</evidence>
<dbReference type="InterPro" id="IPR036188">
    <property type="entry name" value="FAD/NAD-bd_sf"/>
</dbReference>
<dbReference type="Pfam" id="PF05199">
    <property type="entry name" value="GMC_oxred_C"/>
    <property type="match status" value="1"/>
</dbReference>
<dbReference type="EMBL" id="VTPC01091077">
    <property type="protein sequence ID" value="KAF2879769.1"/>
    <property type="molecule type" value="Genomic_DNA"/>
</dbReference>
<feature type="domain" description="Glucose-methanol-choline oxidoreductase N-terminal" evidence="4">
    <location>
        <begin position="341"/>
        <end position="355"/>
    </location>
</feature>
<keyword evidence="6" id="KW-1185">Reference proteome</keyword>
<evidence type="ECO:0000256" key="2">
    <source>
        <dbReference type="RuleBase" id="RU003968"/>
    </source>
</evidence>
<dbReference type="InterPro" id="IPR012132">
    <property type="entry name" value="GMC_OxRdtase"/>
</dbReference>
<comment type="caution">
    <text evidence="5">The sequence shown here is derived from an EMBL/GenBank/DDBJ whole genome shotgun (WGS) entry which is preliminary data.</text>
</comment>
<keyword evidence="2" id="KW-0274">FAD</keyword>
<dbReference type="PANTHER" id="PTHR11552">
    <property type="entry name" value="GLUCOSE-METHANOL-CHOLINE GMC OXIDOREDUCTASE"/>
    <property type="match status" value="1"/>
</dbReference>